<sequence length="228" mass="25805">MKIVAPVMPRNVEEAQAIDISKYEDVHLVEWRADYLPKEEIVSVAPAIFEKFAGKEIIFTLRTDKEGGNIALSDQEYVAVIKEINAIYNPDYIDFEYFSHKAVFHEMLDFPNLVLSYHNFEETPENLMEAFSEMTKLAPRVVKIAVMPESEQDVLDLMNYTRGFKTLNPEQEFATISMGKLGRLSRLAGDVVGSSWTFVSLDQASASGQVSLSDMKRIIEVLEADTSH</sequence>
<dbReference type="HAMAP" id="MF_00214">
    <property type="entry name" value="AroD"/>
    <property type="match status" value="1"/>
</dbReference>
<dbReference type="GO" id="GO:0008168">
    <property type="term" value="F:methyltransferase activity"/>
    <property type="evidence" value="ECO:0007669"/>
    <property type="project" value="UniProtKB-KW"/>
</dbReference>
<dbReference type="AlphaFoldDB" id="A0A380JUS8"/>
<evidence type="ECO:0000313" key="7">
    <source>
        <dbReference type="EMBL" id="QGH01845.1"/>
    </source>
</evidence>
<feature type="binding site" evidence="6">
    <location>
        <position position="62"/>
    </location>
    <ligand>
        <name>3-dehydroquinate</name>
        <dbReference type="ChEBI" id="CHEBI:32364"/>
    </ligand>
</feature>
<evidence type="ECO:0000256" key="6">
    <source>
        <dbReference type="HAMAP-Rule" id="MF_00214"/>
    </source>
</evidence>
<dbReference type="Proteomes" id="UP000254797">
    <property type="component" value="Unassembled WGS sequence"/>
</dbReference>
<dbReference type="InterPro" id="IPR013785">
    <property type="entry name" value="Aldolase_TIM"/>
</dbReference>
<comment type="function">
    <text evidence="6">Involved in the third step of the chorismate pathway, which leads to the biosynthesis of aromatic amino acids. Catalyzes the cis-dehydration of 3-dehydroquinate (DHQ) and introduces the first double bond of the aromatic ring to yield 3-dehydroshikimate.</text>
</comment>
<dbReference type="UniPathway" id="UPA00053">
    <property type="reaction ID" value="UER00086"/>
</dbReference>
<evidence type="ECO:0000313" key="10">
    <source>
        <dbReference type="Proteomes" id="UP000347383"/>
    </source>
</evidence>
<dbReference type="GO" id="GO:0003855">
    <property type="term" value="F:3-dehydroquinate dehydratase activity"/>
    <property type="evidence" value="ECO:0007669"/>
    <property type="project" value="UniProtKB-UniRule"/>
</dbReference>
<comment type="catalytic activity">
    <reaction evidence="1 6">
        <text>3-dehydroquinate = 3-dehydroshikimate + H2O</text>
        <dbReference type="Rhea" id="RHEA:21096"/>
        <dbReference type="ChEBI" id="CHEBI:15377"/>
        <dbReference type="ChEBI" id="CHEBI:16630"/>
        <dbReference type="ChEBI" id="CHEBI:32364"/>
        <dbReference type="EC" id="4.2.1.10"/>
    </reaction>
</comment>
<protein>
    <recommendedName>
        <fullName evidence="6">3-dehydroquinate dehydratase</fullName>
        <shortName evidence="6">3-dehydroquinase</shortName>
        <ecNumber evidence="6">4.2.1.10</ecNumber>
    </recommendedName>
    <alternativeName>
        <fullName evidence="6">Type I DHQase</fullName>
    </alternativeName>
    <alternativeName>
        <fullName evidence="6">Type I dehydroquinase</fullName>
        <shortName evidence="6">DHQ1</shortName>
    </alternativeName>
</protein>
<evidence type="ECO:0000256" key="1">
    <source>
        <dbReference type="ARBA" id="ARBA00001864"/>
    </source>
</evidence>
<dbReference type="PANTHER" id="PTHR43699:SF1">
    <property type="entry name" value="3-DEHYDROQUINATE DEHYDRATASE"/>
    <property type="match status" value="1"/>
</dbReference>
<feature type="binding site" evidence="6">
    <location>
        <position position="186"/>
    </location>
    <ligand>
        <name>3-dehydroquinate</name>
        <dbReference type="ChEBI" id="CHEBI:32364"/>
    </ligand>
</feature>
<keyword evidence="4 6" id="KW-0456">Lyase</keyword>
<keyword evidence="8" id="KW-0808">Transferase</keyword>
<dbReference type="EMBL" id="CP033165">
    <property type="protein sequence ID" value="QGH01845.1"/>
    <property type="molecule type" value="Genomic_DNA"/>
</dbReference>
<dbReference type="Gene3D" id="3.20.20.70">
    <property type="entry name" value="Aldolase class I"/>
    <property type="match status" value="1"/>
</dbReference>
<name>A0A380JUS8_STRDY</name>
<evidence type="ECO:0000256" key="2">
    <source>
        <dbReference type="ARBA" id="ARBA00022605"/>
    </source>
</evidence>
<keyword evidence="3 6" id="KW-0057">Aromatic amino acid biosynthesis</keyword>
<dbReference type="EMBL" id="UHFG01000004">
    <property type="protein sequence ID" value="SUN48181.1"/>
    <property type="molecule type" value="Genomic_DNA"/>
</dbReference>
<dbReference type="InterPro" id="IPR001381">
    <property type="entry name" value="DHquinase_I"/>
</dbReference>
<dbReference type="FunFam" id="3.20.20.70:FF:000047">
    <property type="entry name" value="3-dehydroquinate dehydratase"/>
    <property type="match status" value="1"/>
</dbReference>
<feature type="binding site" evidence="6">
    <location>
        <position position="205"/>
    </location>
    <ligand>
        <name>3-dehydroquinate</name>
        <dbReference type="ChEBI" id="CHEBI:32364"/>
    </ligand>
</feature>
<reference evidence="7 10" key="2">
    <citation type="submission" date="2018-10" db="EMBL/GenBank/DDBJ databases">
        <title>Comparative Genomics Analysis of the Streptococcus dysgalactiae subspecies dysgalactiae.</title>
        <authorList>
            <person name="Koh T.H."/>
            <person name="Abdul Rahman N."/>
            <person name="Sessions O.M."/>
        </authorList>
    </citation>
    <scope>NUCLEOTIDE SEQUENCE [LARGE SCALE GENOMIC DNA]</scope>
    <source>
        <strain evidence="7 10">DB60705-15</strain>
    </source>
</reference>
<keyword evidence="5 6" id="KW-0704">Schiff base</keyword>
<dbReference type="PANTHER" id="PTHR43699">
    <property type="entry name" value="3-DEHYDROQUINATE DEHYDRATASE"/>
    <property type="match status" value="1"/>
</dbReference>
<comment type="pathway">
    <text evidence="6">Metabolic intermediate biosynthesis; chorismate biosynthesis; chorismate from D-erythrose 4-phosphate and phosphoenolpyruvate: step 3/7.</text>
</comment>
<feature type="active site" description="Schiff-base intermediate with substrate" evidence="6">
    <location>
        <position position="143"/>
    </location>
</feature>
<evidence type="ECO:0000256" key="4">
    <source>
        <dbReference type="ARBA" id="ARBA00023239"/>
    </source>
</evidence>
<comment type="caution">
    <text evidence="6">Lacks conserved residue(s) required for the propagation of feature annotation.</text>
</comment>
<dbReference type="EC" id="4.2.1.10" evidence="6"/>
<dbReference type="SUPFAM" id="SSF51569">
    <property type="entry name" value="Aldolase"/>
    <property type="match status" value="1"/>
</dbReference>
<feature type="binding site" evidence="6">
    <location>
        <position position="209"/>
    </location>
    <ligand>
        <name>3-dehydroquinate</name>
        <dbReference type="ChEBI" id="CHEBI:32364"/>
    </ligand>
</feature>
<dbReference type="NCBIfam" id="TIGR01093">
    <property type="entry name" value="aroD"/>
    <property type="match status" value="1"/>
</dbReference>
<proteinExistence type="inferred from homology"/>
<dbReference type="Pfam" id="PF01487">
    <property type="entry name" value="DHquinase_I"/>
    <property type="match status" value="1"/>
</dbReference>
<dbReference type="Proteomes" id="UP000347383">
    <property type="component" value="Chromosome"/>
</dbReference>
<reference evidence="8 9" key="1">
    <citation type="submission" date="2018-06" db="EMBL/GenBank/DDBJ databases">
        <authorList>
            <consortium name="Pathogen Informatics"/>
            <person name="Doyle S."/>
        </authorList>
    </citation>
    <scope>NUCLEOTIDE SEQUENCE [LARGE SCALE GENOMIC DNA]</scope>
    <source>
        <strain evidence="8 9">NCTC4670</strain>
    </source>
</reference>
<comment type="subunit">
    <text evidence="6">Homodimer.</text>
</comment>
<dbReference type="CDD" id="cd00502">
    <property type="entry name" value="DHQase_I"/>
    <property type="match status" value="1"/>
</dbReference>
<evidence type="ECO:0000313" key="8">
    <source>
        <dbReference type="EMBL" id="SUN48181.1"/>
    </source>
</evidence>
<accession>A0A380JUS8</accession>
<comment type="similarity">
    <text evidence="6">Belongs to the type-I 3-dehydroquinase family.</text>
</comment>
<gene>
    <name evidence="6 8" type="primary">aroD</name>
    <name evidence="7" type="ORF">EA457_04410</name>
    <name evidence="8" type="ORF">NCTC4670_00471</name>
</gene>
<evidence type="ECO:0000256" key="5">
    <source>
        <dbReference type="ARBA" id="ARBA00023270"/>
    </source>
</evidence>
<dbReference type="InterPro" id="IPR050146">
    <property type="entry name" value="Type-I_3-dehydroquinase"/>
</dbReference>
<dbReference type="GO" id="GO:0046279">
    <property type="term" value="P:3,4-dihydroxybenzoate biosynthetic process"/>
    <property type="evidence" value="ECO:0007669"/>
    <property type="project" value="UniProtKB-ARBA"/>
</dbReference>
<keyword evidence="8" id="KW-0489">Methyltransferase</keyword>
<dbReference type="GeneID" id="83690419"/>
<dbReference type="GO" id="GO:0032259">
    <property type="term" value="P:methylation"/>
    <property type="evidence" value="ECO:0007669"/>
    <property type="project" value="UniProtKB-KW"/>
</dbReference>
<evidence type="ECO:0000313" key="9">
    <source>
        <dbReference type="Proteomes" id="UP000254797"/>
    </source>
</evidence>
<organism evidence="8 9">
    <name type="scientific">Streptococcus dysgalactiae subsp. dysgalactiae</name>
    <dbReference type="NCBI Taxonomy" id="99822"/>
    <lineage>
        <taxon>Bacteria</taxon>
        <taxon>Bacillati</taxon>
        <taxon>Bacillota</taxon>
        <taxon>Bacilli</taxon>
        <taxon>Lactobacillales</taxon>
        <taxon>Streptococcaceae</taxon>
        <taxon>Streptococcus</taxon>
    </lineage>
</organism>
<dbReference type="RefSeq" id="WP_015057483.1">
    <property type="nucleotide sequence ID" value="NZ_CP033165.1"/>
</dbReference>
<dbReference type="GO" id="GO:0009423">
    <property type="term" value="P:chorismate biosynthetic process"/>
    <property type="evidence" value="ECO:0007669"/>
    <property type="project" value="UniProtKB-UniRule"/>
</dbReference>
<dbReference type="GO" id="GO:0009073">
    <property type="term" value="P:aromatic amino acid family biosynthetic process"/>
    <property type="evidence" value="ECO:0007669"/>
    <property type="project" value="UniProtKB-KW"/>
</dbReference>
<dbReference type="GO" id="GO:0008652">
    <property type="term" value="P:amino acid biosynthetic process"/>
    <property type="evidence" value="ECO:0007669"/>
    <property type="project" value="UniProtKB-KW"/>
</dbReference>
<feature type="active site" description="Proton donor/acceptor" evidence="6">
    <location>
        <position position="118"/>
    </location>
</feature>
<keyword evidence="2 6" id="KW-0028">Amino-acid biosynthesis</keyword>
<feature type="binding site" evidence="6">
    <location>
        <begin position="30"/>
        <end position="32"/>
    </location>
    <ligand>
        <name>3-dehydroquinate</name>
        <dbReference type="ChEBI" id="CHEBI:32364"/>
    </ligand>
</feature>
<evidence type="ECO:0000256" key="3">
    <source>
        <dbReference type="ARBA" id="ARBA00023141"/>
    </source>
</evidence>